<feature type="transmembrane region" description="Helical" evidence="7">
    <location>
        <begin position="20"/>
        <end position="37"/>
    </location>
</feature>
<feature type="transmembrane region" description="Helical" evidence="7">
    <location>
        <begin position="88"/>
        <end position="105"/>
    </location>
</feature>
<protein>
    <submittedName>
        <fullName evidence="10">Bacterial peptidase A24, N-terminal domain protein</fullName>
    </submittedName>
</protein>
<sequence length="254" mass="30171">MIKYNRRVIQWGKLFMERYIFIVIVSLIFASAMKCLVDSENKKEFLFRRSRCSSCHKELRGSDLIPIFSYLFKKGRCSYCNQKIPLDIFLYEIFTFITIVLFIIFQNHFIFISYLEVSIFIILIFLGIEDIKSFEVNDELFYLLIILNFSSIYIHYYLFNFLDFIYLVIIFHILYIFTRGGLGYGDIKVFCVLALNLNLFEGVYLLIFTFLYAGFFAIGLIILKKVKRKTKLPLVPFIALSYLTIILIREGLLW</sequence>
<dbReference type="InterPro" id="IPR010627">
    <property type="entry name" value="Prepilin_pept_A24_N"/>
</dbReference>
<evidence type="ECO:0000313" key="11">
    <source>
        <dbReference type="Proteomes" id="UP000006004"/>
    </source>
</evidence>
<dbReference type="AlphaFoldDB" id="C5NXB4"/>
<gene>
    <name evidence="10" type="ORF">GEMHA0001_0091</name>
</gene>
<accession>C5NXB4</accession>
<dbReference type="Proteomes" id="UP000006004">
    <property type="component" value="Unassembled WGS sequence"/>
</dbReference>
<keyword evidence="3" id="KW-1003">Cell membrane</keyword>
<evidence type="ECO:0000256" key="2">
    <source>
        <dbReference type="ARBA" id="ARBA00005801"/>
    </source>
</evidence>
<evidence type="ECO:0000259" key="8">
    <source>
        <dbReference type="Pfam" id="PF01478"/>
    </source>
</evidence>
<keyword evidence="4 7" id="KW-0812">Transmembrane</keyword>
<comment type="similarity">
    <text evidence="2">Belongs to the peptidase A24 family.</text>
</comment>
<dbReference type="EMBL" id="ACDZ02000014">
    <property type="protein sequence ID" value="EER68148.1"/>
    <property type="molecule type" value="Genomic_DNA"/>
</dbReference>
<dbReference type="PANTHER" id="PTHR30487:SF0">
    <property type="entry name" value="PREPILIN LEADER PEPTIDASE_N-METHYLTRANSFERASE-RELATED"/>
    <property type="match status" value="1"/>
</dbReference>
<evidence type="ECO:0000256" key="1">
    <source>
        <dbReference type="ARBA" id="ARBA00004651"/>
    </source>
</evidence>
<evidence type="ECO:0000259" key="9">
    <source>
        <dbReference type="Pfam" id="PF06750"/>
    </source>
</evidence>
<dbReference type="Pfam" id="PF06750">
    <property type="entry name" value="A24_N_bact"/>
    <property type="match status" value="1"/>
</dbReference>
<dbReference type="GO" id="GO:0006465">
    <property type="term" value="P:signal peptide processing"/>
    <property type="evidence" value="ECO:0007669"/>
    <property type="project" value="TreeGrafter"/>
</dbReference>
<dbReference type="Pfam" id="PF01478">
    <property type="entry name" value="Peptidase_A24"/>
    <property type="match status" value="1"/>
</dbReference>
<keyword evidence="6 7" id="KW-0472">Membrane</keyword>
<reference evidence="10" key="2">
    <citation type="submission" date="2009-06" db="EMBL/GenBank/DDBJ databases">
        <authorList>
            <person name="Sebastian Y."/>
            <person name="Madupu R."/>
            <person name="Durkin A.S."/>
            <person name="Torralba M."/>
            <person name="Methe B."/>
            <person name="Sutton G.G."/>
            <person name="Strausberg R.L."/>
            <person name="Nelson K.E."/>
        </authorList>
    </citation>
    <scope>NUCLEOTIDE SEQUENCE [LARGE SCALE GENOMIC DNA]</scope>
    <source>
        <strain evidence="10">ATCC 10379</strain>
    </source>
</reference>
<feature type="transmembrane region" description="Helical" evidence="7">
    <location>
        <begin position="140"/>
        <end position="158"/>
    </location>
</feature>
<dbReference type="GO" id="GO:0005886">
    <property type="term" value="C:plasma membrane"/>
    <property type="evidence" value="ECO:0007669"/>
    <property type="project" value="UniProtKB-SubCell"/>
</dbReference>
<feature type="transmembrane region" description="Helical" evidence="7">
    <location>
        <begin position="164"/>
        <end position="182"/>
    </location>
</feature>
<dbReference type="PANTHER" id="PTHR30487">
    <property type="entry name" value="TYPE 4 PREPILIN-LIKE PROTEINS LEADER PEPTIDE-PROCESSING ENZYME"/>
    <property type="match status" value="1"/>
</dbReference>
<feature type="domain" description="Prepilin peptidase A24 N-terminal" evidence="9">
    <location>
        <begin position="24"/>
        <end position="103"/>
    </location>
</feature>
<evidence type="ECO:0000313" key="10">
    <source>
        <dbReference type="EMBL" id="EER68148.1"/>
    </source>
</evidence>
<dbReference type="eggNOG" id="COG1989">
    <property type="taxonomic scope" value="Bacteria"/>
</dbReference>
<proteinExistence type="inferred from homology"/>
<dbReference type="InterPro" id="IPR050882">
    <property type="entry name" value="Prepilin_peptidase/N-MTase"/>
</dbReference>
<evidence type="ECO:0000256" key="3">
    <source>
        <dbReference type="ARBA" id="ARBA00022475"/>
    </source>
</evidence>
<feature type="transmembrane region" description="Helical" evidence="7">
    <location>
        <begin position="234"/>
        <end position="252"/>
    </location>
</feature>
<feature type="transmembrane region" description="Helical" evidence="7">
    <location>
        <begin position="111"/>
        <end position="128"/>
    </location>
</feature>
<dbReference type="Gene3D" id="1.20.120.1220">
    <property type="match status" value="1"/>
</dbReference>
<reference evidence="10" key="1">
    <citation type="submission" date="2009-01" db="EMBL/GenBank/DDBJ databases">
        <authorList>
            <person name="Fulton L."/>
            <person name="Clifton S."/>
            <person name="Chinwalla A.T."/>
            <person name="Mitreva M."/>
            <person name="Sodergren E."/>
            <person name="Weinstock G."/>
            <person name="Clifton S."/>
            <person name="Dooling D.J."/>
            <person name="Fulton B."/>
            <person name="Minx P."/>
            <person name="Pepin K.H."/>
            <person name="Johnson M."/>
            <person name="Bhonagiri V."/>
            <person name="Nash W.E."/>
            <person name="Mardis E.R."/>
            <person name="Wilson R.K."/>
        </authorList>
    </citation>
    <scope>NUCLEOTIDE SEQUENCE [LARGE SCALE GENOMIC DNA]</scope>
    <source>
        <strain evidence="10">ATCC 10379</strain>
    </source>
</reference>
<feature type="domain" description="Prepilin type IV endopeptidase peptidase" evidence="8">
    <location>
        <begin position="119"/>
        <end position="218"/>
    </location>
</feature>
<organism evidence="10 11">
    <name type="scientific">Gemella haemolysans ATCC 10379</name>
    <dbReference type="NCBI Taxonomy" id="546270"/>
    <lineage>
        <taxon>Bacteria</taxon>
        <taxon>Bacillati</taxon>
        <taxon>Bacillota</taxon>
        <taxon>Bacilli</taxon>
        <taxon>Bacillales</taxon>
        <taxon>Gemellaceae</taxon>
        <taxon>Gemella</taxon>
    </lineage>
</organism>
<evidence type="ECO:0000256" key="4">
    <source>
        <dbReference type="ARBA" id="ARBA00022692"/>
    </source>
</evidence>
<evidence type="ECO:0000256" key="7">
    <source>
        <dbReference type="SAM" id="Phobius"/>
    </source>
</evidence>
<comment type="caution">
    <text evidence="10">The sequence shown here is derived from an EMBL/GenBank/DDBJ whole genome shotgun (WGS) entry which is preliminary data.</text>
</comment>
<dbReference type="GO" id="GO:0004190">
    <property type="term" value="F:aspartic-type endopeptidase activity"/>
    <property type="evidence" value="ECO:0007669"/>
    <property type="project" value="InterPro"/>
</dbReference>
<feature type="transmembrane region" description="Helical" evidence="7">
    <location>
        <begin position="203"/>
        <end position="222"/>
    </location>
</feature>
<evidence type="ECO:0000256" key="6">
    <source>
        <dbReference type="ARBA" id="ARBA00023136"/>
    </source>
</evidence>
<name>C5NXB4_9BACL</name>
<keyword evidence="5 7" id="KW-1133">Transmembrane helix</keyword>
<dbReference type="InterPro" id="IPR000045">
    <property type="entry name" value="Prepilin_IV_endopep_pep"/>
</dbReference>
<keyword evidence="11" id="KW-1185">Reference proteome</keyword>
<evidence type="ECO:0000256" key="5">
    <source>
        <dbReference type="ARBA" id="ARBA00022989"/>
    </source>
</evidence>
<comment type="subcellular location">
    <subcellularLocation>
        <location evidence="1">Cell membrane</location>
        <topology evidence="1">Multi-pass membrane protein</topology>
    </subcellularLocation>
</comment>